<feature type="transmembrane region" description="Helical" evidence="1">
    <location>
        <begin position="6"/>
        <end position="39"/>
    </location>
</feature>
<dbReference type="EMBL" id="DXDU01000050">
    <property type="protein sequence ID" value="HIY26142.1"/>
    <property type="molecule type" value="Genomic_DNA"/>
</dbReference>
<dbReference type="PANTHER" id="PTHR35813">
    <property type="entry name" value="INNER MEMBRANE PROTEIN YBAN"/>
    <property type="match status" value="1"/>
</dbReference>
<dbReference type="Proteomes" id="UP000823915">
    <property type="component" value="Unassembled WGS sequence"/>
</dbReference>
<protein>
    <submittedName>
        <fullName evidence="2">YbaN family protein</fullName>
    </submittedName>
</protein>
<dbReference type="InterPro" id="IPR007401">
    <property type="entry name" value="DUF454"/>
</dbReference>
<proteinExistence type="predicted"/>
<gene>
    <name evidence="2" type="ORF">H9838_03105</name>
</gene>
<evidence type="ECO:0000256" key="1">
    <source>
        <dbReference type="SAM" id="Phobius"/>
    </source>
</evidence>
<name>A0A9D2C177_9FIRM</name>
<reference evidence="2" key="2">
    <citation type="submission" date="2021-04" db="EMBL/GenBank/DDBJ databases">
        <authorList>
            <person name="Gilroy R."/>
        </authorList>
    </citation>
    <scope>NUCLEOTIDE SEQUENCE</scope>
    <source>
        <strain evidence="2">1282</strain>
    </source>
</reference>
<keyword evidence="1" id="KW-0812">Transmembrane</keyword>
<keyword evidence="1" id="KW-0472">Membrane</keyword>
<accession>A0A9D2C177</accession>
<dbReference type="PIRSF" id="PIRSF016789">
    <property type="entry name" value="DUF454"/>
    <property type="match status" value="1"/>
</dbReference>
<reference evidence="2" key="1">
    <citation type="journal article" date="2021" name="PeerJ">
        <title>Extensive microbial diversity within the chicken gut microbiome revealed by metagenomics and culture.</title>
        <authorList>
            <person name="Gilroy R."/>
            <person name="Ravi A."/>
            <person name="Getino M."/>
            <person name="Pursley I."/>
            <person name="Horton D.L."/>
            <person name="Alikhan N.F."/>
            <person name="Baker D."/>
            <person name="Gharbi K."/>
            <person name="Hall N."/>
            <person name="Watson M."/>
            <person name="Adriaenssens E.M."/>
            <person name="Foster-Nyarko E."/>
            <person name="Jarju S."/>
            <person name="Secka A."/>
            <person name="Antonio M."/>
            <person name="Oren A."/>
            <person name="Chaudhuri R.R."/>
            <person name="La Ragione R."/>
            <person name="Hildebrand F."/>
            <person name="Pallen M.J."/>
        </authorList>
    </citation>
    <scope>NUCLEOTIDE SEQUENCE</scope>
    <source>
        <strain evidence="2">1282</strain>
    </source>
</reference>
<dbReference type="Pfam" id="PF04304">
    <property type="entry name" value="DUF454"/>
    <property type="match status" value="1"/>
</dbReference>
<evidence type="ECO:0000313" key="2">
    <source>
        <dbReference type="EMBL" id="HIY26142.1"/>
    </source>
</evidence>
<feature type="transmembrane region" description="Helical" evidence="1">
    <location>
        <begin position="105"/>
        <end position="121"/>
    </location>
</feature>
<sequence>MKIKRFLWIVLGCIGVGLGAVGAVLPLLPAFPFLLLAAFSFAKSSQRLHTWFVHTKLYQNNLESYVTHRAMTLRAKRRVMVTVTLLMAFGFTLMLLKGLHLPCGILAGVWVFHILYFRFGVKTLEEPAA</sequence>
<keyword evidence="1" id="KW-1133">Transmembrane helix</keyword>
<dbReference type="AlphaFoldDB" id="A0A9D2C177"/>
<feature type="transmembrane region" description="Helical" evidence="1">
    <location>
        <begin position="79"/>
        <end position="99"/>
    </location>
</feature>
<dbReference type="GO" id="GO:0005886">
    <property type="term" value="C:plasma membrane"/>
    <property type="evidence" value="ECO:0007669"/>
    <property type="project" value="TreeGrafter"/>
</dbReference>
<organism evidence="2 3">
    <name type="scientific">Candidatus Acutalibacter pullistercoris</name>
    <dbReference type="NCBI Taxonomy" id="2838418"/>
    <lineage>
        <taxon>Bacteria</taxon>
        <taxon>Bacillati</taxon>
        <taxon>Bacillota</taxon>
        <taxon>Clostridia</taxon>
        <taxon>Eubacteriales</taxon>
        <taxon>Acutalibacteraceae</taxon>
        <taxon>Acutalibacter</taxon>
    </lineage>
</organism>
<dbReference type="PANTHER" id="PTHR35813:SF1">
    <property type="entry name" value="INNER MEMBRANE PROTEIN YBAN"/>
    <property type="match status" value="1"/>
</dbReference>
<comment type="caution">
    <text evidence="2">The sequence shown here is derived from an EMBL/GenBank/DDBJ whole genome shotgun (WGS) entry which is preliminary data.</text>
</comment>
<evidence type="ECO:0000313" key="3">
    <source>
        <dbReference type="Proteomes" id="UP000823915"/>
    </source>
</evidence>